<evidence type="ECO:0000313" key="3">
    <source>
        <dbReference type="Proteomes" id="UP000823388"/>
    </source>
</evidence>
<gene>
    <name evidence="2" type="ORF">PVAP13_8KG055820</name>
</gene>
<evidence type="ECO:0000256" key="1">
    <source>
        <dbReference type="SAM" id="MobiDB-lite"/>
    </source>
</evidence>
<name>A0A8T0PDX4_PANVG</name>
<evidence type="ECO:0000313" key="2">
    <source>
        <dbReference type="EMBL" id="KAG2560321.1"/>
    </source>
</evidence>
<feature type="region of interest" description="Disordered" evidence="1">
    <location>
        <begin position="48"/>
        <end position="95"/>
    </location>
</feature>
<reference evidence="2" key="1">
    <citation type="submission" date="2020-05" db="EMBL/GenBank/DDBJ databases">
        <title>WGS assembly of Panicum virgatum.</title>
        <authorList>
            <person name="Lovell J.T."/>
            <person name="Jenkins J."/>
            <person name="Shu S."/>
            <person name="Juenger T.E."/>
            <person name="Schmutz J."/>
        </authorList>
    </citation>
    <scope>NUCLEOTIDE SEQUENCE</scope>
    <source>
        <strain evidence="2">AP13</strain>
    </source>
</reference>
<dbReference type="EMBL" id="CM029051">
    <property type="protein sequence ID" value="KAG2560321.1"/>
    <property type="molecule type" value="Genomic_DNA"/>
</dbReference>
<comment type="caution">
    <text evidence="2">The sequence shown here is derived from an EMBL/GenBank/DDBJ whole genome shotgun (WGS) entry which is preliminary data.</text>
</comment>
<feature type="region of interest" description="Disordered" evidence="1">
    <location>
        <begin position="16"/>
        <end position="35"/>
    </location>
</feature>
<dbReference type="Proteomes" id="UP000823388">
    <property type="component" value="Chromosome 8K"/>
</dbReference>
<protein>
    <submittedName>
        <fullName evidence="2">Uncharacterized protein</fullName>
    </submittedName>
</protein>
<organism evidence="2 3">
    <name type="scientific">Panicum virgatum</name>
    <name type="common">Blackwell switchgrass</name>
    <dbReference type="NCBI Taxonomy" id="38727"/>
    <lineage>
        <taxon>Eukaryota</taxon>
        <taxon>Viridiplantae</taxon>
        <taxon>Streptophyta</taxon>
        <taxon>Embryophyta</taxon>
        <taxon>Tracheophyta</taxon>
        <taxon>Spermatophyta</taxon>
        <taxon>Magnoliopsida</taxon>
        <taxon>Liliopsida</taxon>
        <taxon>Poales</taxon>
        <taxon>Poaceae</taxon>
        <taxon>PACMAD clade</taxon>
        <taxon>Panicoideae</taxon>
        <taxon>Panicodae</taxon>
        <taxon>Paniceae</taxon>
        <taxon>Panicinae</taxon>
        <taxon>Panicum</taxon>
        <taxon>Panicum sect. Hiantes</taxon>
    </lineage>
</organism>
<proteinExistence type="predicted"/>
<accession>A0A8T0PDX4</accession>
<keyword evidence="3" id="KW-1185">Reference proteome</keyword>
<dbReference type="AlphaFoldDB" id="A0A8T0PDX4"/>
<sequence>MEANDEGDGVQMAEVASAAEHVRPPTQTNEINARPKRKVTLFSFYKKAHEEEQNDNDMVDQNPRLEENELEEDLAPAPPKVQRLNSDASVINALY</sequence>